<keyword evidence="1" id="KW-0472">Membrane</keyword>
<comment type="caution">
    <text evidence="2">The sequence shown here is derived from an EMBL/GenBank/DDBJ whole genome shotgun (WGS) entry which is preliminary data.</text>
</comment>
<dbReference type="AlphaFoldDB" id="W4L4L1"/>
<keyword evidence="1" id="KW-1133">Transmembrane helix</keyword>
<accession>W4L4L1</accession>
<dbReference type="Proteomes" id="UP000019141">
    <property type="component" value="Unassembled WGS sequence"/>
</dbReference>
<reference evidence="2 3" key="1">
    <citation type="journal article" date="2014" name="Nature">
        <title>An environmental bacterial taxon with a large and distinct metabolic repertoire.</title>
        <authorList>
            <person name="Wilson M.C."/>
            <person name="Mori T."/>
            <person name="Ruckert C."/>
            <person name="Uria A.R."/>
            <person name="Helf M.J."/>
            <person name="Takada K."/>
            <person name="Gernert C."/>
            <person name="Steffens U.A."/>
            <person name="Heycke N."/>
            <person name="Schmitt S."/>
            <person name="Rinke C."/>
            <person name="Helfrich E.J."/>
            <person name="Brachmann A.O."/>
            <person name="Gurgui C."/>
            <person name="Wakimoto T."/>
            <person name="Kracht M."/>
            <person name="Crusemann M."/>
            <person name="Hentschel U."/>
            <person name="Abe I."/>
            <person name="Matsunaga S."/>
            <person name="Kalinowski J."/>
            <person name="Takeyama H."/>
            <person name="Piel J."/>
        </authorList>
    </citation>
    <scope>NUCLEOTIDE SEQUENCE [LARGE SCALE GENOMIC DNA]</scope>
    <source>
        <strain evidence="3">TSY1</strain>
    </source>
</reference>
<name>W4L4L1_ENTF1</name>
<dbReference type="HOGENOM" id="CLU_3133538_0_0_7"/>
<feature type="transmembrane region" description="Helical" evidence="1">
    <location>
        <begin position="20"/>
        <end position="45"/>
    </location>
</feature>
<proteinExistence type="predicted"/>
<evidence type="ECO:0000256" key="1">
    <source>
        <dbReference type="SAM" id="Phobius"/>
    </source>
</evidence>
<keyword evidence="3" id="KW-1185">Reference proteome</keyword>
<sequence length="49" mass="5601">MYDLQYVAKLRTSSLGSMLTYWLTLNIMALSSSCLKIFNMIAFTVPSEF</sequence>
<evidence type="ECO:0000313" key="3">
    <source>
        <dbReference type="Proteomes" id="UP000019141"/>
    </source>
</evidence>
<evidence type="ECO:0000313" key="2">
    <source>
        <dbReference type="EMBL" id="ETW92261.1"/>
    </source>
</evidence>
<organism evidence="2 3">
    <name type="scientific">Entotheonella factor</name>
    <dbReference type="NCBI Taxonomy" id="1429438"/>
    <lineage>
        <taxon>Bacteria</taxon>
        <taxon>Pseudomonadati</taxon>
        <taxon>Nitrospinota/Tectimicrobiota group</taxon>
        <taxon>Candidatus Tectimicrobiota</taxon>
        <taxon>Candidatus Entotheonellia</taxon>
        <taxon>Candidatus Entotheonellales</taxon>
        <taxon>Candidatus Entotheonellaceae</taxon>
        <taxon>Candidatus Entotheonella</taxon>
    </lineage>
</organism>
<keyword evidence="1" id="KW-0812">Transmembrane</keyword>
<gene>
    <name evidence="2" type="ORF">ETSY1_44430</name>
</gene>
<dbReference type="EMBL" id="AZHW01001565">
    <property type="protein sequence ID" value="ETW92261.1"/>
    <property type="molecule type" value="Genomic_DNA"/>
</dbReference>
<protein>
    <submittedName>
        <fullName evidence="2">Uncharacterized protein</fullName>
    </submittedName>
</protein>